<dbReference type="EMBL" id="PGLV01000001">
    <property type="protein sequence ID" value="POZ56226.1"/>
    <property type="molecule type" value="Genomic_DNA"/>
</dbReference>
<dbReference type="RefSeq" id="WP_103976450.1">
    <property type="nucleotide sequence ID" value="NZ_PGLV01000001.1"/>
</dbReference>
<reference evidence="1 2" key="1">
    <citation type="submission" date="2017-11" db="EMBL/GenBank/DDBJ databases">
        <title>Genome sequence of Lysinibacillus sphaericus, a lignin-degrading bacteria isolated from municipal solid waste soil.</title>
        <authorList>
            <person name="Persinoti G.F."/>
            <person name="Paixao D.A."/>
            <person name="Bugg T.D."/>
            <person name="Squina F.M."/>
        </authorList>
    </citation>
    <scope>NUCLEOTIDE SEQUENCE [LARGE SCALE GENOMIC DNA]</scope>
    <source>
        <strain evidence="1 2">A1</strain>
    </source>
</reference>
<dbReference type="AlphaFoldDB" id="A0A2S5CZJ8"/>
<evidence type="ECO:0000313" key="2">
    <source>
        <dbReference type="Proteomes" id="UP000237319"/>
    </source>
</evidence>
<accession>A0A2S5CZJ8</accession>
<name>A0A2S5CZJ8_LYSSH</name>
<proteinExistence type="predicted"/>
<gene>
    <name evidence="1" type="ORF">LYSIN_01009</name>
</gene>
<sequence length="226" mass="26087">MKIPNKFKQLVLEPLGVAAEPGAIMAIDILVDTVLGTFASGLYATKSSYQFKQLEKNIRVAIEELCNRIEKLEQYITDENKEIFENQLLPTFWDFVIEEKESEKIQLFVNGLESTLTKEQIDMEMMYVYFDTLKQMRIKDIMSFQDVFINKNYKMIFKHIEGEFGESAIFEGENIAYHSYLKSKLITLGLIVLAVIDGNGTIDEHYSVTELGKSLIKYFKKTEEDA</sequence>
<protein>
    <submittedName>
        <fullName evidence="1">Uncharacterized protein</fullName>
    </submittedName>
</protein>
<keyword evidence="2" id="KW-1185">Reference proteome</keyword>
<evidence type="ECO:0000313" key="1">
    <source>
        <dbReference type="EMBL" id="POZ56226.1"/>
    </source>
</evidence>
<dbReference type="Proteomes" id="UP000237319">
    <property type="component" value="Unassembled WGS sequence"/>
</dbReference>
<comment type="caution">
    <text evidence="1">The sequence shown here is derived from an EMBL/GenBank/DDBJ whole genome shotgun (WGS) entry which is preliminary data.</text>
</comment>
<organism evidence="1 2">
    <name type="scientific">Lysinibacillus sphaericus</name>
    <name type="common">Bacillus sphaericus</name>
    <dbReference type="NCBI Taxonomy" id="1421"/>
    <lineage>
        <taxon>Bacteria</taxon>
        <taxon>Bacillati</taxon>
        <taxon>Bacillota</taxon>
        <taxon>Bacilli</taxon>
        <taxon>Bacillales</taxon>
        <taxon>Bacillaceae</taxon>
        <taxon>Lysinibacillus</taxon>
    </lineage>
</organism>